<keyword evidence="1" id="KW-0808">Transferase</keyword>
<dbReference type="VEuPathDB" id="FungiDB:PSHT_01725"/>
<protein>
    <submittedName>
        <fullName evidence="3">Uncharacterized protein</fullName>
    </submittedName>
</protein>
<reference evidence="4" key="2">
    <citation type="journal article" date="2018" name="BMC Genomics">
        <title>Genomic insights into host adaptation between the wheat stripe rust pathogen (Puccinia striiformis f. sp. tritici) and the barley stripe rust pathogen (Puccinia striiformis f. sp. hordei).</title>
        <authorList>
            <person name="Xia C."/>
            <person name="Wang M."/>
            <person name="Yin C."/>
            <person name="Cornejo O.E."/>
            <person name="Hulbert S.H."/>
            <person name="Chen X."/>
        </authorList>
    </citation>
    <scope>NUCLEOTIDE SEQUENCE [LARGE SCALE GENOMIC DNA]</scope>
    <source>
        <strain evidence="4">93TX-2</strain>
    </source>
</reference>
<dbReference type="EMBL" id="PKSM01000014">
    <property type="protein sequence ID" value="POW21974.1"/>
    <property type="molecule type" value="Genomic_DNA"/>
</dbReference>
<gene>
    <name evidence="3" type="ORF">PSHT_01725</name>
</gene>
<dbReference type="InterPro" id="IPR051654">
    <property type="entry name" value="Meroterpenoid_MTases"/>
</dbReference>
<keyword evidence="4" id="KW-1185">Reference proteome</keyword>
<dbReference type="PANTHER" id="PTHR35897">
    <property type="entry name" value="METHYLTRANSFERASE AUSD"/>
    <property type="match status" value="1"/>
</dbReference>
<keyword evidence="2" id="KW-0949">S-adenosyl-L-methionine</keyword>
<evidence type="ECO:0000256" key="2">
    <source>
        <dbReference type="ARBA" id="ARBA00022691"/>
    </source>
</evidence>
<dbReference type="OrthoDB" id="2094832at2759"/>
<sequence>MSIVLKLPSPPEGSKPIYPLDKPSLSKQLEFFKSKTGIEDTERLKLHLCEIQEKIYQLFPFPCVWNFDFVRGKVVNNPLYQDVVQSAKKQTVEQKIFVDFGANVPHNFSMHKLNPKKKIRPYAAEAHWYGHSAESWKSVWEKLFDPSTVKIVTEIRESDDETQYEYIHGKRKVMWLYWSVTRI</sequence>
<evidence type="ECO:0000313" key="3">
    <source>
        <dbReference type="EMBL" id="POW21974.1"/>
    </source>
</evidence>
<dbReference type="VEuPathDB" id="FungiDB:PSTT_05123"/>
<evidence type="ECO:0000313" key="4">
    <source>
        <dbReference type="Proteomes" id="UP000238274"/>
    </source>
</evidence>
<accession>A0A2S4WJQ2</accession>
<reference evidence="3 4" key="1">
    <citation type="submission" date="2017-12" db="EMBL/GenBank/DDBJ databases">
        <title>Gene loss provides genomic basis for host adaptation in cereal stripe rust fungi.</title>
        <authorList>
            <person name="Xia C."/>
        </authorList>
    </citation>
    <scope>NUCLEOTIDE SEQUENCE [LARGE SCALE GENOMIC DNA]</scope>
    <source>
        <strain evidence="3 4">93TX-2</strain>
    </source>
</reference>
<name>A0A2S4WJQ2_9BASI</name>
<dbReference type="Proteomes" id="UP000238274">
    <property type="component" value="Unassembled WGS sequence"/>
</dbReference>
<evidence type="ECO:0000256" key="1">
    <source>
        <dbReference type="ARBA" id="ARBA00022679"/>
    </source>
</evidence>
<dbReference type="GO" id="GO:0016740">
    <property type="term" value="F:transferase activity"/>
    <property type="evidence" value="ECO:0007669"/>
    <property type="project" value="UniProtKB-KW"/>
</dbReference>
<dbReference type="PANTHER" id="PTHR35897:SF1">
    <property type="entry name" value="METHYLTRANSFERASE AUSD"/>
    <property type="match status" value="1"/>
</dbReference>
<proteinExistence type="predicted"/>
<reference evidence="4" key="3">
    <citation type="journal article" date="2018" name="Mol. Plant Microbe Interact.">
        <title>Genome sequence resources for the wheat stripe rust pathogen (Puccinia striiformis f. sp. tritici) and the barley stripe rust pathogen (Puccinia striiformis f. sp. hordei).</title>
        <authorList>
            <person name="Xia C."/>
            <person name="Wang M."/>
            <person name="Yin C."/>
            <person name="Cornejo O.E."/>
            <person name="Hulbert S.H."/>
            <person name="Chen X."/>
        </authorList>
    </citation>
    <scope>NUCLEOTIDE SEQUENCE [LARGE SCALE GENOMIC DNA]</scope>
    <source>
        <strain evidence="4">93TX-2</strain>
    </source>
</reference>
<organism evidence="3 4">
    <name type="scientific">Puccinia striiformis</name>
    <dbReference type="NCBI Taxonomy" id="27350"/>
    <lineage>
        <taxon>Eukaryota</taxon>
        <taxon>Fungi</taxon>
        <taxon>Dikarya</taxon>
        <taxon>Basidiomycota</taxon>
        <taxon>Pucciniomycotina</taxon>
        <taxon>Pucciniomycetes</taxon>
        <taxon>Pucciniales</taxon>
        <taxon>Pucciniaceae</taxon>
        <taxon>Puccinia</taxon>
    </lineage>
</organism>
<dbReference type="AlphaFoldDB" id="A0A2S4WJQ2"/>
<comment type="caution">
    <text evidence="3">The sequence shown here is derived from an EMBL/GenBank/DDBJ whole genome shotgun (WGS) entry which is preliminary data.</text>
</comment>